<organism evidence="1 2">
    <name type="scientific">Halococcus saccharolyticus DSM 5350</name>
    <dbReference type="NCBI Taxonomy" id="1227455"/>
    <lineage>
        <taxon>Archaea</taxon>
        <taxon>Methanobacteriati</taxon>
        <taxon>Methanobacteriota</taxon>
        <taxon>Stenosarchaea group</taxon>
        <taxon>Halobacteria</taxon>
        <taxon>Halobacteriales</taxon>
        <taxon>Halococcaceae</taxon>
        <taxon>Halococcus</taxon>
    </lineage>
</organism>
<comment type="caution">
    <text evidence="1">The sequence shown here is derived from an EMBL/GenBank/DDBJ whole genome shotgun (WGS) entry which is preliminary data.</text>
</comment>
<evidence type="ECO:0000313" key="1">
    <source>
        <dbReference type="EMBL" id="EMA43688.1"/>
    </source>
</evidence>
<keyword evidence="2" id="KW-1185">Reference proteome</keyword>
<evidence type="ECO:0000313" key="2">
    <source>
        <dbReference type="Proteomes" id="UP000011669"/>
    </source>
</evidence>
<dbReference type="InParanoid" id="M0MEC8"/>
<dbReference type="EMBL" id="AOMD01000028">
    <property type="protein sequence ID" value="EMA43688.1"/>
    <property type="molecule type" value="Genomic_DNA"/>
</dbReference>
<sequence length="35" mass="3849">MFVPLAILLSYILRTASVARYTVSVGPFVPPEARL</sequence>
<dbReference type="Pfam" id="PF25927">
    <property type="entry name" value="DUF7972"/>
    <property type="match status" value="1"/>
</dbReference>
<dbReference type="InterPro" id="IPR058278">
    <property type="entry name" value="DUF7972"/>
</dbReference>
<accession>M0MEC8</accession>
<gene>
    <name evidence="1" type="ORF">C449_12752</name>
</gene>
<dbReference type="STRING" id="1227455.C449_12752"/>
<dbReference type="Proteomes" id="UP000011669">
    <property type="component" value="Unassembled WGS sequence"/>
</dbReference>
<protein>
    <submittedName>
        <fullName evidence="1">Uncharacterized protein</fullName>
    </submittedName>
</protein>
<dbReference type="AlphaFoldDB" id="M0MEC8"/>
<reference evidence="1 2" key="1">
    <citation type="journal article" date="2014" name="PLoS Genet.">
        <title>Phylogenetically driven sequencing of extremely halophilic archaea reveals strategies for static and dynamic osmo-response.</title>
        <authorList>
            <person name="Becker E.A."/>
            <person name="Seitzer P.M."/>
            <person name="Tritt A."/>
            <person name="Larsen D."/>
            <person name="Krusor M."/>
            <person name="Yao A.I."/>
            <person name="Wu D."/>
            <person name="Madern D."/>
            <person name="Eisen J.A."/>
            <person name="Darling A.E."/>
            <person name="Facciotti M.T."/>
        </authorList>
    </citation>
    <scope>NUCLEOTIDE SEQUENCE [LARGE SCALE GENOMIC DNA]</scope>
    <source>
        <strain evidence="1 2">DSM 5350</strain>
    </source>
</reference>
<name>M0MEC8_9EURY</name>
<proteinExistence type="predicted"/>